<reference evidence="1 2" key="1">
    <citation type="journal article" date="2019" name="Genome Biol. Evol.">
        <title>Insights into the evolution of the New World diploid cottons (Gossypium, subgenus Houzingenia) based on genome sequencing.</title>
        <authorList>
            <person name="Grover C.E."/>
            <person name="Arick M.A. 2nd"/>
            <person name="Thrash A."/>
            <person name="Conover J.L."/>
            <person name="Sanders W.S."/>
            <person name="Peterson D.G."/>
            <person name="Frelichowski J.E."/>
            <person name="Scheffler J.A."/>
            <person name="Scheffler B.E."/>
            <person name="Wendel J.F."/>
        </authorList>
    </citation>
    <scope>NUCLEOTIDE SEQUENCE [LARGE SCALE GENOMIC DNA]</scope>
    <source>
        <strain evidence="1">8</strain>
        <tissue evidence="1">Leaf</tissue>
    </source>
</reference>
<evidence type="ECO:0008006" key="3">
    <source>
        <dbReference type="Google" id="ProtNLM"/>
    </source>
</evidence>
<dbReference type="PANTHER" id="PTHR46890:SF48">
    <property type="entry name" value="RNA-DIRECTED DNA POLYMERASE"/>
    <property type="match status" value="1"/>
</dbReference>
<sequence length="415" mass="47357">MVVKLNNAVLDTRKHSAVTFKEINDQNRGSLGGGEGHTDGLCECSRTFQEYNKEYKPDIVSLLETRVSGDKFDRVISKLGFQHSHRVEAISFFGGIWRFICRIWALRVPLLPGTGGIFERLDRVIGNFSWGNGFPHYSVTHLPRLKSNHGPLLLSLRPNVNMPRGHSFRLDHSDVLFWGKKVSKEEIKVALFDMTHLKAPESDGFHALFIKINGTWLVVPFVSNFESYTQFRPISLCSILYKLVMKVIANQFKVVFPKIITSEQAGFIASKNITDNIIVAQELGHCIKSSISSRKRCLIRLSRSGLTFSHLFFTGHRINASKTNVVFSNGLDEKYRRKLESIRCWKDNWILIIGPLVNHIRSRANLDLDRPLKELVINDRSWNMDMFRVWLSNDTTKDIVNIPPPQPLTGPDKIS</sequence>
<dbReference type="EMBL" id="JABEZZ010000013">
    <property type="protein sequence ID" value="MBA0602484.1"/>
    <property type="molecule type" value="Genomic_DNA"/>
</dbReference>
<accession>A0A7J8QLM5</accession>
<name>A0A7J8QLM5_GOSRA</name>
<dbReference type="PANTHER" id="PTHR46890">
    <property type="entry name" value="NON-LTR RETROLELEMENT REVERSE TRANSCRIPTASE-LIKE PROTEIN-RELATED"/>
    <property type="match status" value="1"/>
</dbReference>
<dbReference type="InterPro" id="IPR052343">
    <property type="entry name" value="Retrotransposon-Effector_Assoc"/>
</dbReference>
<dbReference type="Proteomes" id="UP000593578">
    <property type="component" value="Unassembled WGS sequence"/>
</dbReference>
<organism evidence="1 2">
    <name type="scientific">Gossypium raimondii</name>
    <name type="common">Peruvian cotton</name>
    <name type="synonym">Gossypium klotzschianum subsp. raimondii</name>
    <dbReference type="NCBI Taxonomy" id="29730"/>
    <lineage>
        <taxon>Eukaryota</taxon>
        <taxon>Viridiplantae</taxon>
        <taxon>Streptophyta</taxon>
        <taxon>Embryophyta</taxon>
        <taxon>Tracheophyta</taxon>
        <taxon>Spermatophyta</taxon>
        <taxon>Magnoliopsida</taxon>
        <taxon>eudicotyledons</taxon>
        <taxon>Gunneridae</taxon>
        <taxon>Pentapetalae</taxon>
        <taxon>rosids</taxon>
        <taxon>malvids</taxon>
        <taxon>Malvales</taxon>
        <taxon>Malvaceae</taxon>
        <taxon>Malvoideae</taxon>
        <taxon>Gossypium</taxon>
    </lineage>
</organism>
<gene>
    <name evidence="1" type="ORF">Gorai_002664</name>
</gene>
<comment type="caution">
    <text evidence="1">The sequence shown here is derived from an EMBL/GenBank/DDBJ whole genome shotgun (WGS) entry which is preliminary data.</text>
</comment>
<evidence type="ECO:0000313" key="2">
    <source>
        <dbReference type="Proteomes" id="UP000593578"/>
    </source>
</evidence>
<proteinExistence type="predicted"/>
<evidence type="ECO:0000313" key="1">
    <source>
        <dbReference type="EMBL" id="MBA0602484.1"/>
    </source>
</evidence>
<protein>
    <recommendedName>
        <fullName evidence="3">Reverse transcriptase domain-containing protein</fullName>
    </recommendedName>
</protein>
<dbReference type="AlphaFoldDB" id="A0A7J8QLM5"/>